<dbReference type="AlphaFoldDB" id="A0A6N9TBC5"/>
<evidence type="ECO:0000313" key="6">
    <source>
        <dbReference type="Proteomes" id="UP000469011"/>
    </source>
</evidence>
<keyword evidence="6" id="KW-1185">Reference proteome</keyword>
<evidence type="ECO:0000256" key="2">
    <source>
        <dbReference type="ARBA" id="ARBA00022679"/>
    </source>
</evidence>
<keyword evidence="1 5" id="KW-0489">Methyltransferase</keyword>
<keyword evidence="2 5" id="KW-0808">Transferase</keyword>
<proteinExistence type="predicted"/>
<dbReference type="Pfam" id="PF00398">
    <property type="entry name" value="RrnaAD"/>
    <property type="match status" value="1"/>
</dbReference>
<sequence>MSRSKSEPTQGDWLPFLATWVRSPLKMGAVAPSSRGYCRMMVKHATTGLDGPVLELGPGLGVVTRTLLEQGVAPERITSIEYERDFARKLQQRFPKVNVIHGDGLDLDKTLGPVGESPKYAAILFAIPIVNMPQAKRQALFSRYFERLLPGGNLTQLSYMVTPPVRPVPGVFSVSSSRRVWSNIPPARVWIYSQDRAAQGGATAA</sequence>
<dbReference type="CDD" id="cd02440">
    <property type="entry name" value="AdoMet_MTases"/>
    <property type="match status" value="1"/>
</dbReference>
<dbReference type="SUPFAM" id="SSF53335">
    <property type="entry name" value="S-adenosyl-L-methionine-dependent methyltransferases"/>
    <property type="match status" value="1"/>
</dbReference>
<organism evidence="5 6">
    <name type="scientific">Jiella pacifica</name>
    <dbReference type="NCBI Taxonomy" id="2696469"/>
    <lineage>
        <taxon>Bacteria</taxon>
        <taxon>Pseudomonadati</taxon>
        <taxon>Pseudomonadota</taxon>
        <taxon>Alphaproteobacteria</taxon>
        <taxon>Hyphomicrobiales</taxon>
        <taxon>Aurantimonadaceae</taxon>
        <taxon>Jiella</taxon>
    </lineage>
</organism>
<dbReference type="GO" id="GO:0003723">
    <property type="term" value="F:RNA binding"/>
    <property type="evidence" value="ECO:0007669"/>
    <property type="project" value="UniProtKB-KW"/>
</dbReference>
<dbReference type="GO" id="GO:0000179">
    <property type="term" value="F:rRNA (adenine-N6,N6-)-dimethyltransferase activity"/>
    <property type="evidence" value="ECO:0007669"/>
    <property type="project" value="TreeGrafter"/>
</dbReference>
<dbReference type="Proteomes" id="UP000469011">
    <property type="component" value="Unassembled WGS sequence"/>
</dbReference>
<dbReference type="EMBL" id="JAAAMG010000022">
    <property type="protein sequence ID" value="NDW06989.1"/>
    <property type="molecule type" value="Genomic_DNA"/>
</dbReference>
<gene>
    <name evidence="5" type="ORF">GTK09_21475</name>
</gene>
<dbReference type="InterPro" id="IPR001737">
    <property type="entry name" value="KsgA/Erm"/>
</dbReference>
<evidence type="ECO:0000256" key="3">
    <source>
        <dbReference type="ARBA" id="ARBA00022691"/>
    </source>
</evidence>
<keyword evidence="3" id="KW-0949">S-adenosyl-L-methionine</keyword>
<evidence type="ECO:0000256" key="1">
    <source>
        <dbReference type="ARBA" id="ARBA00022603"/>
    </source>
</evidence>
<dbReference type="Gene3D" id="3.40.50.150">
    <property type="entry name" value="Vaccinia Virus protein VP39"/>
    <property type="match status" value="1"/>
</dbReference>
<accession>A0A6N9TBC5</accession>
<reference evidence="5 6" key="1">
    <citation type="submission" date="2020-01" db="EMBL/GenBank/DDBJ databases">
        <title>Jiella pacifica sp. nov.</title>
        <authorList>
            <person name="Xue Z."/>
            <person name="Zhu S."/>
            <person name="Chen J."/>
            <person name="Yang J."/>
        </authorList>
    </citation>
    <scope>NUCLEOTIDE SEQUENCE [LARGE SCALE GENOMIC DNA]</scope>
    <source>
        <strain evidence="5 6">40Bstr34</strain>
    </source>
</reference>
<protein>
    <submittedName>
        <fullName evidence="5">Methyltransferase domain-containing protein</fullName>
    </submittedName>
</protein>
<dbReference type="PANTHER" id="PTHR11727">
    <property type="entry name" value="DIMETHYLADENOSINE TRANSFERASE"/>
    <property type="match status" value="1"/>
</dbReference>
<dbReference type="InterPro" id="IPR029063">
    <property type="entry name" value="SAM-dependent_MTases_sf"/>
</dbReference>
<evidence type="ECO:0000313" key="5">
    <source>
        <dbReference type="EMBL" id="NDW06989.1"/>
    </source>
</evidence>
<keyword evidence="4" id="KW-0694">RNA-binding</keyword>
<dbReference type="PANTHER" id="PTHR11727:SF14">
    <property type="entry name" value="BLL8166 PROTEIN"/>
    <property type="match status" value="1"/>
</dbReference>
<name>A0A6N9TBC5_9HYPH</name>
<evidence type="ECO:0000256" key="4">
    <source>
        <dbReference type="ARBA" id="ARBA00022884"/>
    </source>
</evidence>
<dbReference type="RefSeq" id="WP_163465445.1">
    <property type="nucleotide sequence ID" value="NZ_JAAAMG010000022.1"/>
</dbReference>
<comment type="caution">
    <text evidence="5">The sequence shown here is derived from an EMBL/GenBank/DDBJ whole genome shotgun (WGS) entry which is preliminary data.</text>
</comment>